<organism evidence="1 2">
    <name type="scientific">Paramecium sonneborni</name>
    <dbReference type="NCBI Taxonomy" id="65129"/>
    <lineage>
        <taxon>Eukaryota</taxon>
        <taxon>Sar</taxon>
        <taxon>Alveolata</taxon>
        <taxon>Ciliophora</taxon>
        <taxon>Intramacronucleata</taxon>
        <taxon>Oligohymenophorea</taxon>
        <taxon>Peniculida</taxon>
        <taxon>Parameciidae</taxon>
        <taxon>Paramecium</taxon>
    </lineage>
</organism>
<proteinExistence type="predicted"/>
<protein>
    <submittedName>
        <fullName evidence="1">Uncharacterized protein</fullName>
    </submittedName>
</protein>
<comment type="caution">
    <text evidence="1">The sequence shown here is derived from an EMBL/GenBank/DDBJ whole genome shotgun (WGS) entry which is preliminary data.</text>
</comment>
<dbReference type="Proteomes" id="UP000692954">
    <property type="component" value="Unassembled WGS sequence"/>
</dbReference>
<dbReference type="EMBL" id="CAJJDN010000135">
    <property type="protein sequence ID" value="CAD8121886.1"/>
    <property type="molecule type" value="Genomic_DNA"/>
</dbReference>
<reference evidence="1" key="1">
    <citation type="submission" date="2021-01" db="EMBL/GenBank/DDBJ databases">
        <authorList>
            <consortium name="Genoscope - CEA"/>
            <person name="William W."/>
        </authorList>
    </citation>
    <scope>NUCLEOTIDE SEQUENCE</scope>
</reference>
<dbReference type="AlphaFoldDB" id="A0A8S1R1F0"/>
<name>A0A8S1R1F0_9CILI</name>
<accession>A0A8S1R1F0</accession>
<evidence type="ECO:0000313" key="2">
    <source>
        <dbReference type="Proteomes" id="UP000692954"/>
    </source>
</evidence>
<gene>
    <name evidence="1" type="ORF">PSON_ATCC_30995.1.T1350027</name>
</gene>
<keyword evidence="2" id="KW-1185">Reference proteome</keyword>
<evidence type="ECO:0000313" key="1">
    <source>
        <dbReference type="EMBL" id="CAD8121886.1"/>
    </source>
</evidence>
<sequence length="203" mass="24144">MEEEVKKIYKSQQNQHNIELTTSIFQQIDMQPEFEKKSKRIIKTLKGGYQQSTLRKKVVSSINQIEIKSNCRIWEENKEKEKQLQFKRVIVQSPLNQQNSVILPLQFINQLNFQTLTSTKQLELKSKKNTEMTVKSRRMLITKVIIRRSNQNKYVNNKNSPAINVDVLMKIQIVIKPMYTINMKGYTLRKTDIVRMERELWLV</sequence>